<comment type="catalytic activity">
    <reaction evidence="10">
        <text>tRNA(Gly) + glycine + ATP = glycyl-tRNA(Gly) + AMP + diphosphate</text>
        <dbReference type="Rhea" id="RHEA:16013"/>
        <dbReference type="Rhea" id="RHEA-COMP:9664"/>
        <dbReference type="Rhea" id="RHEA-COMP:9683"/>
        <dbReference type="ChEBI" id="CHEBI:30616"/>
        <dbReference type="ChEBI" id="CHEBI:33019"/>
        <dbReference type="ChEBI" id="CHEBI:57305"/>
        <dbReference type="ChEBI" id="CHEBI:78442"/>
        <dbReference type="ChEBI" id="CHEBI:78522"/>
        <dbReference type="ChEBI" id="CHEBI:456215"/>
        <dbReference type="EC" id="6.1.1.14"/>
    </reaction>
</comment>
<dbReference type="SUPFAM" id="SSF47323">
    <property type="entry name" value="Anticodon-binding domain of a subclass of class I aminoacyl-tRNA synthetases"/>
    <property type="match status" value="1"/>
</dbReference>
<evidence type="ECO:0000256" key="4">
    <source>
        <dbReference type="ARBA" id="ARBA00022490"/>
    </source>
</evidence>
<dbReference type="GO" id="GO:0006420">
    <property type="term" value="P:arginyl-tRNA aminoacylation"/>
    <property type="evidence" value="ECO:0007669"/>
    <property type="project" value="InterPro"/>
</dbReference>
<sequence>MMETRNLLVEIGTEELPPKALRRLSDAFADGMSRALDEAGLAYEGIQPYAAPRRLALLIRTLPVAQQDREVVRRGPALAAAFDDEGCPTKAASGFAKSCGVDVEQLDQLETPKGSWLSFRAVEKGKATSALVPDMVQQALAGLPIPKRMRWGDHNEEFVRPVHWIVLLFGEEVISAPVLGITAGRETRGHRFHHPETITLASADDYVTVLREQGYVLADYRVRRETVRNQVVARGEELGGHALIDEDLLDEVCSLVEWPVAIAGQFDEAFLDVPSEALISSMQDHQKYFPVVNEQDALLPCFITVANLESRDPEQIRAGNERVIRPRLSDAAFFWNQDRKTPLSERSDGLRNMVFQKKLGSLFDKQERISQLAATIATQIGGNPTHAERAARLSKCDLLTHMVNEFPELQGIMGRYYAAHDGEPEDVSTAIEEHYLPRFSGDRLPQSLTGLALAMADRLDSLVGIFAIGQAPSGDKDPFALRRAALGLVRLSIEGQLDVDLDALLKEAASGFPADIKAGVTVDSVFDYIMDRLRGYYQESGLTSDLVDAVLATRPTRLLDFDQRIRACQVFRDLPEATALAAANKRIANILKKTEQVIPGNIDNALLTDAAEKQLAQQLAALKPGVLELMDKGDYTPALQQLAGLHEAVDAFFDQVMVMVDDERLRSNRLALLNELRTLFLRVADLSRLQQ</sequence>
<dbReference type="GO" id="GO:0004820">
    <property type="term" value="F:glycine-tRNA ligase activity"/>
    <property type="evidence" value="ECO:0007669"/>
    <property type="project" value="UniProtKB-EC"/>
</dbReference>
<keyword evidence="5 12" id="KW-0436">Ligase</keyword>
<dbReference type="SUPFAM" id="SSF109604">
    <property type="entry name" value="HD-domain/PDEase-like"/>
    <property type="match status" value="1"/>
</dbReference>
<evidence type="ECO:0000256" key="5">
    <source>
        <dbReference type="ARBA" id="ARBA00022598"/>
    </source>
</evidence>
<accession>A0A3B0YRN3</accession>
<dbReference type="PRINTS" id="PR01045">
    <property type="entry name" value="TRNASYNTHGB"/>
</dbReference>
<keyword evidence="6" id="KW-0547">Nucleotide-binding</keyword>
<name>A0A3B0YRN3_9ZZZZ</name>
<evidence type="ECO:0000256" key="3">
    <source>
        <dbReference type="ARBA" id="ARBA00012829"/>
    </source>
</evidence>
<dbReference type="GO" id="GO:0005829">
    <property type="term" value="C:cytosol"/>
    <property type="evidence" value="ECO:0007669"/>
    <property type="project" value="TreeGrafter"/>
</dbReference>
<reference evidence="12" key="1">
    <citation type="submission" date="2018-06" db="EMBL/GenBank/DDBJ databases">
        <authorList>
            <person name="Zhirakovskaya E."/>
        </authorList>
    </citation>
    <scope>NUCLEOTIDE SEQUENCE</scope>
</reference>
<dbReference type="PANTHER" id="PTHR30075:SF2">
    <property type="entry name" value="GLYCINE--TRNA LIGASE, CHLOROPLASTIC_MITOCHONDRIAL 2"/>
    <property type="match status" value="1"/>
</dbReference>
<evidence type="ECO:0000259" key="11">
    <source>
        <dbReference type="SMART" id="SM00836"/>
    </source>
</evidence>
<gene>
    <name evidence="12" type="ORF">MNBD_GAMMA14-808</name>
</gene>
<keyword evidence="4" id="KW-0963">Cytoplasm</keyword>
<evidence type="ECO:0000256" key="6">
    <source>
        <dbReference type="ARBA" id="ARBA00022741"/>
    </source>
</evidence>
<evidence type="ECO:0000256" key="1">
    <source>
        <dbReference type="ARBA" id="ARBA00004496"/>
    </source>
</evidence>
<comment type="similarity">
    <text evidence="2">Belongs to the class-II aminoacyl-tRNA synthetase family.</text>
</comment>
<dbReference type="GO" id="GO:0005524">
    <property type="term" value="F:ATP binding"/>
    <property type="evidence" value="ECO:0007669"/>
    <property type="project" value="UniProtKB-KW"/>
</dbReference>
<dbReference type="EC" id="6.1.1.14" evidence="3"/>
<proteinExistence type="inferred from homology"/>
<dbReference type="EMBL" id="UOFM01000276">
    <property type="protein sequence ID" value="VAW78733.1"/>
    <property type="molecule type" value="Genomic_DNA"/>
</dbReference>
<keyword evidence="9 12" id="KW-0030">Aminoacyl-tRNA synthetase</keyword>
<evidence type="ECO:0000256" key="8">
    <source>
        <dbReference type="ARBA" id="ARBA00022917"/>
    </source>
</evidence>
<evidence type="ECO:0000256" key="9">
    <source>
        <dbReference type="ARBA" id="ARBA00023146"/>
    </source>
</evidence>
<dbReference type="AlphaFoldDB" id="A0A3B0YRN3"/>
<dbReference type="PROSITE" id="PS50861">
    <property type="entry name" value="AA_TRNA_LIGASE_II_GLYAB"/>
    <property type="match status" value="1"/>
</dbReference>
<dbReference type="Pfam" id="PF02092">
    <property type="entry name" value="tRNA_synt_2f"/>
    <property type="match status" value="1"/>
</dbReference>
<protein>
    <recommendedName>
        <fullName evidence="3">glycine--tRNA ligase</fullName>
        <ecNumber evidence="3">6.1.1.14</ecNumber>
    </recommendedName>
</protein>
<dbReference type="PANTHER" id="PTHR30075">
    <property type="entry name" value="GLYCYL-TRNA SYNTHETASE"/>
    <property type="match status" value="1"/>
</dbReference>
<evidence type="ECO:0000256" key="10">
    <source>
        <dbReference type="ARBA" id="ARBA00047937"/>
    </source>
</evidence>
<dbReference type="SMART" id="SM00836">
    <property type="entry name" value="DALR_1"/>
    <property type="match status" value="1"/>
</dbReference>
<evidence type="ECO:0000256" key="7">
    <source>
        <dbReference type="ARBA" id="ARBA00022840"/>
    </source>
</evidence>
<dbReference type="InterPro" id="IPR009080">
    <property type="entry name" value="tRNAsynth_Ia_anticodon-bd"/>
</dbReference>
<dbReference type="InterPro" id="IPR015944">
    <property type="entry name" value="Gly-tRNA-synth_bsu"/>
</dbReference>
<comment type="subcellular location">
    <subcellularLocation>
        <location evidence="1">Cytoplasm</location>
    </subcellularLocation>
</comment>
<dbReference type="HAMAP" id="MF_00255">
    <property type="entry name" value="Gly_tRNA_synth_beta"/>
    <property type="match status" value="1"/>
</dbReference>
<organism evidence="12">
    <name type="scientific">hydrothermal vent metagenome</name>
    <dbReference type="NCBI Taxonomy" id="652676"/>
    <lineage>
        <taxon>unclassified sequences</taxon>
        <taxon>metagenomes</taxon>
        <taxon>ecological metagenomes</taxon>
    </lineage>
</organism>
<evidence type="ECO:0000256" key="2">
    <source>
        <dbReference type="ARBA" id="ARBA00008226"/>
    </source>
</evidence>
<dbReference type="Gene3D" id="1.10.730.10">
    <property type="entry name" value="Isoleucyl-tRNA Synthetase, Domain 1"/>
    <property type="match status" value="1"/>
</dbReference>
<feature type="domain" description="DALR anticodon binding" evidence="11">
    <location>
        <begin position="586"/>
        <end position="689"/>
    </location>
</feature>
<dbReference type="Pfam" id="PF05746">
    <property type="entry name" value="DALR_1"/>
    <property type="match status" value="1"/>
</dbReference>
<dbReference type="InterPro" id="IPR006194">
    <property type="entry name" value="Gly-tRNA-synth_heterodimer"/>
</dbReference>
<dbReference type="GO" id="GO:0004814">
    <property type="term" value="F:arginine-tRNA ligase activity"/>
    <property type="evidence" value="ECO:0007669"/>
    <property type="project" value="InterPro"/>
</dbReference>
<keyword evidence="7" id="KW-0067">ATP-binding</keyword>
<dbReference type="GO" id="GO:0006426">
    <property type="term" value="P:glycyl-tRNA aminoacylation"/>
    <property type="evidence" value="ECO:0007669"/>
    <property type="project" value="InterPro"/>
</dbReference>
<keyword evidence="8" id="KW-0648">Protein biosynthesis</keyword>
<dbReference type="InterPro" id="IPR008909">
    <property type="entry name" value="DALR_anticod-bd"/>
</dbReference>
<evidence type="ECO:0000313" key="12">
    <source>
        <dbReference type="EMBL" id="VAW78733.1"/>
    </source>
</evidence>
<dbReference type="NCBIfam" id="TIGR00211">
    <property type="entry name" value="glyS"/>
    <property type="match status" value="1"/>
</dbReference>